<sequence>MKNATNQKAIAIALISALLGGGSLLPVQASANSAAPAPLVQNLNNVKLDAAYSDAIERLIEKGVLQGYGNGDIRPNNNVSNAELIKMVLLALEVEAEPASQGSGARWYDAYIASAVEHGLLAGADELVPNDSATTSSLTGLIAKALQRDAKSVAYWMEQLSINSADGLTRGETAALLVSAEQGIRSADAEIVSVKALNRITLEVTFDAPLALEDETTAAASENFKFDGDLGLVNQPRLKTGSFATYIVPVKTMTEDSYSLSYKGKQSFEIDSNHDLLVLNNVRQVTADTIEAVSSREDGIIDYGYMISAYAGGRGANAVILDEENRLNGKPMSIISSLATRKATLTPEAGEPIEVSYVGFTQSTDGKQEPKFRLPQGQTLKSGVRYTLTSDWFELKENEFVASEFQPLTIASAEAQDEKTLLVTLSEDPGDELFAYRSVQLKGADGSVLSAQYKVQTRKGATGTFEIQNDGKLTAGVAYEVVPVGSWSVSEQVTVTLDN</sequence>
<organism evidence="3 4">
    <name type="scientific">Paenibacillus agaridevorans</name>
    <dbReference type="NCBI Taxonomy" id="171404"/>
    <lineage>
        <taxon>Bacteria</taxon>
        <taxon>Bacillati</taxon>
        <taxon>Bacillota</taxon>
        <taxon>Bacilli</taxon>
        <taxon>Bacillales</taxon>
        <taxon>Paenibacillaceae</taxon>
        <taxon>Paenibacillus</taxon>
    </lineage>
</organism>
<name>A0A2R5EJM3_9BACL</name>
<dbReference type="Proteomes" id="UP000245202">
    <property type="component" value="Unassembled WGS sequence"/>
</dbReference>
<dbReference type="AlphaFoldDB" id="A0A2R5EJM3"/>
<evidence type="ECO:0000313" key="3">
    <source>
        <dbReference type="EMBL" id="GBG06812.1"/>
    </source>
</evidence>
<dbReference type="InterPro" id="IPR001119">
    <property type="entry name" value="SLH_dom"/>
</dbReference>
<dbReference type="PROSITE" id="PS51272">
    <property type="entry name" value="SLH"/>
    <property type="match status" value="1"/>
</dbReference>
<keyword evidence="4" id="KW-1185">Reference proteome</keyword>
<dbReference type="Pfam" id="PF00395">
    <property type="entry name" value="SLH"/>
    <property type="match status" value="1"/>
</dbReference>
<feature type="domain" description="SLH" evidence="2">
    <location>
        <begin position="39"/>
        <end position="102"/>
    </location>
</feature>
<accession>A0A2R5EJM3</accession>
<gene>
    <name evidence="3" type="ORF">PAT3040_01350</name>
</gene>
<protein>
    <recommendedName>
        <fullName evidence="2">SLH domain-containing protein</fullName>
    </recommendedName>
</protein>
<evidence type="ECO:0000313" key="4">
    <source>
        <dbReference type="Proteomes" id="UP000245202"/>
    </source>
</evidence>
<comment type="caution">
    <text evidence="3">The sequence shown here is derived from an EMBL/GenBank/DDBJ whole genome shotgun (WGS) entry which is preliminary data.</text>
</comment>
<evidence type="ECO:0000259" key="2">
    <source>
        <dbReference type="PROSITE" id="PS51272"/>
    </source>
</evidence>
<reference evidence="3 4" key="1">
    <citation type="submission" date="2017-08" db="EMBL/GenBank/DDBJ databases">
        <title>Substantial Increase in Enzyme Production by Combined Drug-Resistance Mutations in Paenibacillus agaridevorans.</title>
        <authorList>
            <person name="Tanaka Y."/>
            <person name="Funane K."/>
            <person name="Hosaka T."/>
            <person name="Shiwa Y."/>
            <person name="Fujita N."/>
            <person name="Miyazaki T."/>
            <person name="Yoshikawa H."/>
            <person name="Murakami K."/>
            <person name="Kasahara K."/>
            <person name="Inaoka T."/>
            <person name="Hiraga Y."/>
            <person name="Ochi K."/>
        </authorList>
    </citation>
    <scope>NUCLEOTIDE SEQUENCE [LARGE SCALE GENOMIC DNA]</scope>
    <source>
        <strain evidence="3 4">T-3040</strain>
    </source>
</reference>
<evidence type="ECO:0000256" key="1">
    <source>
        <dbReference type="SAM" id="SignalP"/>
    </source>
</evidence>
<keyword evidence="1" id="KW-0732">Signal</keyword>
<feature type="signal peptide" evidence="1">
    <location>
        <begin position="1"/>
        <end position="29"/>
    </location>
</feature>
<dbReference type="EMBL" id="BDQX01000054">
    <property type="protein sequence ID" value="GBG06812.1"/>
    <property type="molecule type" value="Genomic_DNA"/>
</dbReference>
<proteinExistence type="predicted"/>
<dbReference type="RefSeq" id="WP_087566859.1">
    <property type="nucleotide sequence ID" value="NZ_BDQX01000054.1"/>
</dbReference>
<feature type="chain" id="PRO_5038731353" description="SLH domain-containing protein" evidence="1">
    <location>
        <begin position="30"/>
        <end position="499"/>
    </location>
</feature>